<name>A0A9X0BAT5_9EURO</name>
<comment type="function">
    <text evidence="2">Involved in the small subunit (SSU) processome assembly and function, and in the 18S rRNA synthesis. Required for the early cleavages at sites A0, A1 and A2.</text>
</comment>
<dbReference type="Gene3D" id="3.30.70.330">
    <property type="match status" value="1"/>
</dbReference>
<dbReference type="CDD" id="cd12263">
    <property type="entry name" value="RRM_ABT1_like"/>
    <property type="match status" value="1"/>
</dbReference>
<feature type="compositionally biased region" description="Acidic residues" evidence="4">
    <location>
        <begin position="85"/>
        <end position="110"/>
    </location>
</feature>
<keyword evidence="6" id="KW-1185">Reference proteome</keyword>
<comment type="caution">
    <text evidence="5">The sequence shown here is derived from an EMBL/GenBank/DDBJ whole genome shotgun (WGS) entry which is preliminary data.</text>
</comment>
<evidence type="ECO:0000256" key="3">
    <source>
        <dbReference type="ARBA" id="ARBA00032634"/>
    </source>
</evidence>
<feature type="compositionally biased region" description="Basic and acidic residues" evidence="4">
    <location>
        <begin position="20"/>
        <end position="31"/>
    </location>
</feature>
<dbReference type="PANTHER" id="PTHR12311:SF7">
    <property type="entry name" value="ACTIVATOR OF BASAL TRANSCRIPTION 1"/>
    <property type="match status" value="1"/>
</dbReference>
<evidence type="ECO:0000313" key="6">
    <source>
        <dbReference type="Proteomes" id="UP001147747"/>
    </source>
</evidence>
<keyword evidence="1" id="KW-0694">RNA-binding</keyword>
<dbReference type="GO" id="GO:0034462">
    <property type="term" value="P:small-subunit processome assembly"/>
    <property type="evidence" value="ECO:0007669"/>
    <property type="project" value="TreeGrafter"/>
</dbReference>
<evidence type="ECO:0000313" key="5">
    <source>
        <dbReference type="EMBL" id="KAJ5398115.1"/>
    </source>
</evidence>
<evidence type="ECO:0000256" key="4">
    <source>
        <dbReference type="SAM" id="MobiDB-lite"/>
    </source>
</evidence>
<dbReference type="OrthoDB" id="287393at2759"/>
<feature type="compositionally biased region" description="Acidic residues" evidence="4">
    <location>
        <begin position="56"/>
        <end position="67"/>
    </location>
</feature>
<feature type="region of interest" description="Disordered" evidence="4">
    <location>
        <begin position="302"/>
        <end position="341"/>
    </location>
</feature>
<evidence type="ECO:0000256" key="1">
    <source>
        <dbReference type="ARBA" id="ARBA00022884"/>
    </source>
</evidence>
<reference evidence="5" key="1">
    <citation type="submission" date="2022-12" db="EMBL/GenBank/DDBJ databases">
        <authorList>
            <person name="Petersen C."/>
        </authorList>
    </citation>
    <scope>NUCLEOTIDE SEQUENCE</scope>
    <source>
        <strain evidence="5">IBT 29677</strain>
    </source>
</reference>
<dbReference type="RefSeq" id="XP_056490167.1">
    <property type="nucleotide sequence ID" value="XM_056630865.1"/>
</dbReference>
<feature type="compositionally biased region" description="Basic residues" evidence="4">
    <location>
        <begin position="33"/>
        <end position="42"/>
    </location>
</feature>
<gene>
    <name evidence="5" type="ORF">N7509_006228</name>
</gene>
<dbReference type="PANTHER" id="PTHR12311">
    <property type="entry name" value="ACTIVATOR OF BASAL TRANSCRIPTION 1"/>
    <property type="match status" value="1"/>
</dbReference>
<dbReference type="AlphaFoldDB" id="A0A9X0BAT5"/>
<protein>
    <recommendedName>
        <fullName evidence="3">18S rRNA factor 2</fullName>
    </recommendedName>
</protein>
<dbReference type="GO" id="GO:0003723">
    <property type="term" value="F:RNA binding"/>
    <property type="evidence" value="ECO:0007669"/>
    <property type="project" value="UniProtKB-KW"/>
</dbReference>
<dbReference type="InterPro" id="IPR039119">
    <property type="entry name" value="ABT1/Esf2"/>
</dbReference>
<accession>A0A9X0BAT5</accession>
<dbReference type="GO" id="GO:0000480">
    <property type="term" value="P:endonucleolytic cleavage in 5'-ETS of tricistronic rRNA transcript (SSU-rRNA, 5.8S rRNA, LSU-rRNA)"/>
    <property type="evidence" value="ECO:0007669"/>
    <property type="project" value="TreeGrafter"/>
</dbReference>
<dbReference type="InterPro" id="IPR012677">
    <property type="entry name" value="Nucleotide-bd_a/b_plait_sf"/>
</dbReference>
<dbReference type="GO" id="GO:0000447">
    <property type="term" value="P:endonucleolytic cleavage in ITS1 to separate SSU-rRNA from 5.8S rRNA and LSU-rRNA from tricistronic rRNA transcript (SSU-rRNA, 5.8S rRNA, LSU-rRNA)"/>
    <property type="evidence" value="ECO:0007669"/>
    <property type="project" value="TreeGrafter"/>
</dbReference>
<organism evidence="5 6">
    <name type="scientific">Penicillium cosmopolitanum</name>
    <dbReference type="NCBI Taxonomy" id="1131564"/>
    <lineage>
        <taxon>Eukaryota</taxon>
        <taxon>Fungi</taxon>
        <taxon>Dikarya</taxon>
        <taxon>Ascomycota</taxon>
        <taxon>Pezizomycotina</taxon>
        <taxon>Eurotiomycetes</taxon>
        <taxon>Eurotiomycetidae</taxon>
        <taxon>Eurotiales</taxon>
        <taxon>Aspergillaceae</taxon>
        <taxon>Penicillium</taxon>
    </lineage>
</organism>
<dbReference type="GO" id="GO:0005730">
    <property type="term" value="C:nucleolus"/>
    <property type="evidence" value="ECO:0007669"/>
    <property type="project" value="TreeGrafter"/>
</dbReference>
<dbReference type="GO" id="GO:0000472">
    <property type="term" value="P:endonucleolytic cleavage to generate mature 5'-end of SSU-rRNA from (SSU-rRNA, 5.8S rRNA, LSU-rRNA)"/>
    <property type="evidence" value="ECO:0007669"/>
    <property type="project" value="TreeGrafter"/>
</dbReference>
<evidence type="ECO:0000256" key="2">
    <source>
        <dbReference type="ARBA" id="ARBA00025024"/>
    </source>
</evidence>
<feature type="region of interest" description="Disordered" evidence="4">
    <location>
        <begin position="1"/>
        <end position="137"/>
    </location>
</feature>
<sequence>MTTRKHNEFLDLPSEDEEQSDRGYDSEENVTKNKGHNVKRRRTADTQDLFGLQSDQSDEEDSEDDTPEEKGRARKHAKSRKEAAFDEEVEEEAEEEDAENSNGEEEDDYLDLTASKSSKTKKPLITKPVKPTKKSKSKPGVIYLSSLPPYLKPSALRSFLEQRGFAPITRVFLQPTVKGNGAPKRQSNKRKTYSDGWVEFQSKATYVCQWKLLMLGFADINYRAKLAAETLNCQLVGGKKGSWYHDDIWNMKYLRGYKWSDLMEQIQRERAERESRQRAEDLRAKREEKVFMAGVERGRVEEGMAKKNDAKRKRQTEAGDTAEVKAPAKAPENPKKPRRTFVQNDVVSAKKTETIGDDAKRVLGKIF</sequence>
<reference evidence="5" key="2">
    <citation type="journal article" date="2023" name="IMA Fungus">
        <title>Comparative genomic study of the Penicillium genus elucidates a diverse pangenome and 15 lateral gene transfer events.</title>
        <authorList>
            <person name="Petersen C."/>
            <person name="Sorensen T."/>
            <person name="Nielsen M.R."/>
            <person name="Sondergaard T.E."/>
            <person name="Sorensen J.L."/>
            <person name="Fitzpatrick D.A."/>
            <person name="Frisvad J.C."/>
            <person name="Nielsen K.L."/>
        </authorList>
    </citation>
    <scope>NUCLEOTIDE SEQUENCE</scope>
    <source>
        <strain evidence="5">IBT 29677</strain>
    </source>
</reference>
<proteinExistence type="predicted"/>
<feature type="compositionally biased region" description="Basic residues" evidence="4">
    <location>
        <begin position="118"/>
        <end position="137"/>
    </location>
</feature>
<dbReference type="InterPro" id="IPR034353">
    <property type="entry name" value="ABT1/ESF2_RRM"/>
</dbReference>
<dbReference type="GeneID" id="81369845"/>
<dbReference type="EMBL" id="JAPZBU010000006">
    <property type="protein sequence ID" value="KAJ5398115.1"/>
    <property type="molecule type" value="Genomic_DNA"/>
</dbReference>
<dbReference type="Proteomes" id="UP001147747">
    <property type="component" value="Unassembled WGS sequence"/>
</dbReference>